<sequence length="975" mass="98736">MAPKRPIARLRALLALAVGVGLLAAPLAAVTPAQAAPVTGFNPGNIIADSVFYDGNAMNAAQVQAFLNGKVPRCTIGDPGRAPGTPIYGSTVAKSCLRNFTMSTSSRAANQICAAYPGAVGESAAQIIAKVGKACGISPKVLLVMLEKEQTLVSDDWPTVRQFNVAMGYACPDSGPGNSANCDSAYYGFFNQVYWGAWQLKKYRISGPFNFVPGKTNTIQWNPNAGCGTSQVYIQNWATASLYIYTPYRPNQAAINAGWGTGDSCSSYGNRNFYLFFTSWFGSTQLPYPVDGGILSYWQANNGWLGAPTAAPVSSTANGGGRTQQFAGGIVYEPKSGQPSGMTRTSPLFIAYGNAGGPAGSWGWPIAPGVNQGGSGNTVMRFQSGSVVEAKGVGVFLVPEALRVVWEQSGGFNGSVGYPLKNSGKSSSGALGQDFKKGTIVSSSAGGARVVDARFLTAWRALGGLSAAAGVPVGAPATSTANGGGTTYPLQAGTMYLSPGGSSTLVAGRYRNAYDATGGVGGTFGWPIGPMQCQLAGDGCATPFQFGVGLWSGASGLVKVSPKAYTAWKPSAAKLGYPKAPAAAVGTGESAGTVQRFAAGDIYESKAGAFVLPDGKLRDGYLAAGGPTGAWGWPKGAATCSADGTKCSMAFAAGTATWTATGGLDFVRDLQSVPKQRISGGDRFETAVEASKAGYPATAGTVLIANGLDYPDALSAGALGAKWKAPLLLARPTSLPASTRAEIVRLKPNRIVVVGGTGAVSDGVVTELKKLAGRVDRVSGPDRYATSVAIAQQGWPTGTASQAFLATGTGFADALAAGAAAGVVNAPVLLVPGNASSAPASVTAELSRLGVTQVRIAGGTGAVSTGVQNSVAAGRSVVRYAGVDRYDTSARIANGIIAKGAGVDVYWANGLGFADALAGGAVAGSRGAPLLLTTSSCVPGSVFDATGRVVGNRILLLGGAGVLDGGVLAGRRCQS</sequence>
<dbReference type="InterPro" id="IPR013207">
    <property type="entry name" value="LGFP"/>
</dbReference>
<evidence type="ECO:0000313" key="3">
    <source>
        <dbReference type="Proteomes" id="UP001500851"/>
    </source>
</evidence>
<name>A0ABP4XF69_9MICO</name>
<dbReference type="Pfam" id="PF08310">
    <property type="entry name" value="LGFP"/>
    <property type="match status" value="2"/>
</dbReference>
<evidence type="ECO:0000313" key="2">
    <source>
        <dbReference type="EMBL" id="GAA1780577.1"/>
    </source>
</evidence>
<comment type="caution">
    <text evidence="2">The sequence shown here is derived from an EMBL/GenBank/DDBJ whole genome shotgun (WGS) entry which is preliminary data.</text>
</comment>
<dbReference type="PANTHER" id="PTHR30032">
    <property type="entry name" value="N-ACETYLMURAMOYL-L-ALANINE AMIDASE-RELATED"/>
    <property type="match status" value="1"/>
</dbReference>
<evidence type="ECO:0000256" key="1">
    <source>
        <dbReference type="SAM" id="SignalP"/>
    </source>
</evidence>
<reference evidence="3" key="1">
    <citation type="journal article" date="2019" name="Int. J. Syst. Evol. Microbiol.">
        <title>The Global Catalogue of Microorganisms (GCM) 10K type strain sequencing project: providing services to taxonomists for standard genome sequencing and annotation.</title>
        <authorList>
            <consortium name="The Broad Institute Genomics Platform"/>
            <consortium name="The Broad Institute Genome Sequencing Center for Infectious Disease"/>
            <person name="Wu L."/>
            <person name="Ma J."/>
        </authorList>
    </citation>
    <scope>NUCLEOTIDE SEQUENCE [LARGE SCALE GENOMIC DNA]</scope>
    <source>
        <strain evidence="3">JCM 14736</strain>
    </source>
</reference>
<dbReference type="PANTHER" id="PTHR30032:SF8">
    <property type="entry name" value="GERMINATION-SPECIFIC N-ACETYLMURAMOYL-L-ALANINE AMIDASE"/>
    <property type="match status" value="1"/>
</dbReference>
<feature type="chain" id="PRO_5045274757" description="Cell wall binding repeat protein" evidence="1">
    <location>
        <begin position="36"/>
        <end position="975"/>
    </location>
</feature>
<dbReference type="Pfam" id="PF04122">
    <property type="entry name" value="CW_binding_2"/>
    <property type="match status" value="3"/>
</dbReference>
<protein>
    <recommendedName>
        <fullName evidence="4">Cell wall binding repeat protein</fullName>
    </recommendedName>
</protein>
<proteinExistence type="predicted"/>
<dbReference type="EMBL" id="BAAAOB010000001">
    <property type="protein sequence ID" value="GAA1780577.1"/>
    <property type="molecule type" value="Genomic_DNA"/>
</dbReference>
<dbReference type="InterPro" id="IPR051922">
    <property type="entry name" value="Bact_Sporulation_Assoc"/>
</dbReference>
<evidence type="ECO:0008006" key="4">
    <source>
        <dbReference type="Google" id="ProtNLM"/>
    </source>
</evidence>
<feature type="signal peptide" evidence="1">
    <location>
        <begin position="1"/>
        <end position="35"/>
    </location>
</feature>
<dbReference type="Gene3D" id="3.40.50.12090">
    <property type="match status" value="2"/>
</dbReference>
<accession>A0ABP4XF69</accession>
<gene>
    <name evidence="2" type="ORF">GCM10009768_06870</name>
</gene>
<keyword evidence="1" id="KW-0732">Signal</keyword>
<dbReference type="RefSeq" id="WP_344029333.1">
    <property type="nucleotide sequence ID" value="NZ_BAAAOB010000001.1"/>
</dbReference>
<organism evidence="2 3">
    <name type="scientific">Leucobacter iarius</name>
    <dbReference type="NCBI Taxonomy" id="333963"/>
    <lineage>
        <taxon>Bacteria</taxon>
        <taxon>Bacillati</taxon>
        <taxon>Actinomycetota</taxon>
        <taxon>Actinomycetes</taxon>
        <taxon>Micrococcales</taxon>
        <taxon>Microbacteriaceae</taxon>
        <taxon>Leucobacter</taxon>
    </lineage>
</organism>
<keyword evidence="3" id="KW-1185">Reference proteome</keyword>
<dbReference type="Proteomes" id="UP001500851">
    <property type="component" value="Unassembled WGS sequence"/>
</dbReference>
<dbReference type="InterPro" id="IPR007253">
    <property type="entry name" value="Cell_wall-bd_2"/>
</dbReference>